<dbReference type="PANTHER" id="PTHR34613:SF1">
    <property type="entry name" value="SLL6017 PROTEIN"/>
    <property type="match status" value="1"/>
</dbReference>
<dbReference type="PANTHER" id="PTHR34613">
    <property type="entry name" value="SLL0800 PROTEIN"/>
    <property type="match status" value="1"/>
</dbReference>
<feature type="domain" description="DUF4351" evidence="1">
    <location>
        <begin position="133"/>
        <end position="163"/>
    </location>
</feature>
<name>K9WZ64_9NOST</name>
<dbReference type="HOGENOM" id="CLU_120921_0_0_3"/>
<dbReference type="InterPro" id="IPR025587">
    <property type="entry name" value="DUF4351"/>
</dbReference>
<protein>
    <recommendedName>
        <fullName evidence="1">DUF4351 domain-containing protein</fullName>
    </recommendedName>
</protein>
<proteinExistence type="predicted"/>
<gene>
    <name evidence="2" type="ORF">Cylst_2926</name>
</gene>
<dbReference type="eggNOG" id="COG5464">
    <property type="taxonomic scope" value="Bacteria"/>
</dbReference>
<keyword evidence="3" id="KW-1185">Reference proteome</keyword>
<dbReference type="Pfam" id="PF14261">
    <property type="entry name" value="DUF4351"/>
    <property type="match status" value="1"/>
</dbReference>
<evidence type="ECO:0000313" key="3">
    <source>
        <dbReference type="Proteomes" id="UP000010475"/>
    </source>
</evidence>
<dbReference type="EMBL" id="CP003642">
    <property type="protein sequence ID" value="AFZ25099.1"/>
    <property type="molecule type" value="Genomic_DNA"/>
</dbReference>
<dbReference type="PATRIC" id="fig|56107.3.peg.3213"/>
<dbReference type="AlphaFoldDB" id="K9WZ64"/>
<dbReference type="OrthoDB" id="508261at2"/>
<evidence type="ECO:0000259" key="1">
    <source>
        <dbReference type="Pfam" id="PF14261"/>
    </source>
</evidence>
<organism evidence="2 3">
    <name type="scientific">Cylindrospermum stagnale PCC 7417</name>
    <dbReference type="NCBI Taxonomy" id="56107"/>
    <lineage>
        <taxon>Bacteria</taxon>
        <taxon>Bacillati</taxon>
        <taxon>Cyanobacteriota</taxon>
        <taxon>Cyanophyceae</taxon>
        <taxon>Nostocales</taxon>
        <taxon>Nostocaceae</taxon>
        <taxon>Cylindrospermum</taxon>
    </lineage>
</organism>
<accession>K9WZ64</accession>
<evidence type="ECO:0000313" key="2">
    <source>
        <dbReference type="EMBL" id="AFZ25099.1"/>
    </source>
</evidence>
<reference evidence="2 3" key="1">
    <citation type="submission" date="2012-06" db="EMBL/GenBank/DDBJ databases">
        <title>Finished chromosome of genome of Cylindrospermum stagnale PCC 7417.</title>
        <authorList>
            <consortium name="US DOE Joint Genome Institute"/>
            <person name="Gugger M."/>
            <person name="Coursin T."/>
            <person name="Rippka R."/>
            <person name="Tandeau De Marsac N."/>
            <person name="Huntemann M."/>
            <person name="Wei C.-L."/>
            <person name="Han J."/>
            <person name="Detter J.C."/>
            <person name="Han C."/>
            <person name="Tapia R."/>
            <person name="Chen A."/>
            <person name="Kyrpides N."/>
            <person name="Mavromatis K."/>
            <person name="Markowitz V."/>
            <person name="Szeto E."/>
            <person name="Ivanova N."/>
            <person name="Pagani I."/>
            <person name="Pati A."/>
            <person name="Goodwin L."/>
            <person name="Nordberg H.P."/>
            <person name="Cantor M.N."/>
            <person name="Hua S.X."/>
            <person name="Woyke T."/>
            <person name="Kerfeld C.A."/>
        </authorList>
    </citation>
    <scope>NUCLEOTIDE SEQUENCE [LARGE SCALE GENOMIC DNA]</scope>
    <source>
        <strain evidence="2 3">PCC 7417</strain>
    </source>
</reference>
<dbReference type="STRING" id="56107.Cylst_2926"/>
<sequence>MGYDNVCQTLAETYPKDFARWLLTVEPREIQVLKAELSIEPIRADSVTFLQTENRILHLEFQTRTTSKPPLPLRMLDYSVRLTRKYKVPVTQVVIFLQETDDQIAFTEEYVNETTTHRYRVIRLWEQDSTIFPNIKILSANKLENLGEALFDFSHVHDLEVWLSQEENI</sequence>
<dbReference type="KEGG" id="csg:Cylst_2926"/>
<dbReference type="Proteomes" id="UP000010475">
    <property type="component" value="Chromosome"/>
</dbReference>